<protein>
    <recommendedName>
        <fullName evidence="6">UBX domain-containing protein</fullName>
    </recommendedName>
</protein>
<dbReference type="InterPro" id="IPR029071">
    <property type="entry name" value="Ubiquitin-like_domsf"/>
</dbReference>
<dbReference type="PROSITE" id="PS50033">
    <property type="entry name" value="UBX"/>
    <property type="match status" value="1"/>
</dbReference>
<dbReference type="GeneID" id="41973103"/>
<organism evidence="4 5">
    <name type="scientific">Thyridium curvatum</name>
    <dbReference type="NCBI Taxonomy" id="1093900"/>
    <lineage>
        <taxon>Eukaryota</taxon>
        <taxon>Fungi</taxon>
        <taxon>Dikarya</taxon>
        <taxon>Ascomycota</taxon>
        <taxon>Pezizomycotina</taxon>
        <taxon>Sordariomycetes</taxon>
        <taxon>Sordariomycetidae</taxon>
        <taxon>Thyridiales</taxon>
        <taxon>Thyridiaceae</taxon>
        <taxon>Thyridium</taxon>
    </lineage>
</organism>
<feature type="region of interest" description="Disordered" evidence="1">
    <location>
        <begin position="703"/>
        <end position="765"/>
    </location>
</feature>
<dbReference type="AlphaFoldDB" id="A0A507B4E3"/>
<feature type="domain" description="F-box" evidence="3">
    <location>
        <begin position="59"/>
        <end position="90"/>
    </location>
</feature>
<evidence type="ECO:0000259" key="3">
    <source>
        <dbReference type="PROSITE" id="PS50181"/>
    </source>
</evidence>
<feature type="compositionally biased region" description="Basic and acidic residues" evidence="1">
    <location>
        <begin position="720"/>
        <end position="729"/>
    </location>
</feature>
<feature type="compositionally biased region" description="Low complexity" evidence="1">
    <location>
        <begin position="709"/>
        <end position="719"/>
    </location>
</feature>
<dbReference type="InParanoid" id="A0A507B4E3"/>
<proteinExistence type="predicted"/>
<dbReference type="GO" id="GO:0005783">
    <property type="term" value="C:endoplasmic reticulum"/>
    <property type="evidence" value="ECO:0007669"/>
    <property type="project" value="TreeGrafter"/>
</dbReference>
<dbReference type="STRING" id="1093900.A0A507B4E3"/>
<evidence type="ECO:0000259" key="2">
    <source>
        <dbReference type="PROSITE" id="PS50033"/>
    </source>
</evidence>
<dbReference type="InterPro" id="IPR001012">
    <property type="entry name" value="UBX_dom"/>
</dbReference>
<evidence type="ECO:0000256" key="1">
    <source>
        <dbReference type="SAM" id="MobiDB-lite"/>
    </source>
</evidence>
<dbReference type="InterPro" id="IPR036047">
    <property type="entry name" value="F-box-like_dom_sf"/>
</dbReference>
<dbReference type="Pfam" id="PF00789">
    <property type="entry name" value="UBX"/>
    <property type="match status" value="1"/>
</dbReference>
<sequence length="765" mass="83827">MSNTGVLVDIENDADAILQVCSYDRRGLDPVVVWSSPHEMHPVRRSLQKPFVKPPIAHLGMLGRLPAEIMLIVLGALDIRSLFRFRQVNRLARVHSAGSRDYRLAAKHGLEALRGLLRAELAHLFTIQDLYQSLVTDQCAACGSFGGFLFLPTAERTCAGCLQSSSRFRVIPPSTFAELTQVSPARLRDLVGQGLRTVPRIKSAATGTSPHPPEYLISEERARQSLLAVGALTEDAVRNLAAPRDEENHRFLAAIAHPYYDSKKASVERGVSCKGCLLRCTDPIGRDRDRAFSNAAFLTHVTQCVEAQDLWTQNEGDESKLWQDEYLKDSSISQALQTDSVLLKLQAGSQEAGFLAALFPLPKTPTLVIIKNGELKEYIASGVSKTDFLTRVGRALPGSTSIPAAASAAAAAAVQSSHETAATAARSPTASAAVESSSSSSSSSSAPPQDRAELVKAAMARREREKQEALRKRKEAEEARRKAAEESTDETTKPQAAGRPRDEVQKAAEARKKRQQEELEARRRVLKQIEDDRAERRSREELRKREREAAAALAEGAGGEADATGADISLAPHSALASRATKNSEECALQVRLFDGSNIRTRFPSSNTLRTDVRKWVEDSRTDDGGPFTFRSLFPSRLIDETEEDKTLQDLGLTPSSTLVLVRVDKFSDAYDDSNAGILSRIIGAIVHFFTMVLTFFTTIFSSPPPAPEASQPSPQGASRQERGQRDNGRVQGFRNPNDSQRDQQLYNGNSLNFEPRNDGDDNTQ</sequence>
<dbReference type="Proteomes" id="UP000319257">
    <property type="component" value="Unassembled WGS sequence"/>
</dbReference>
<dbReference type="RefSeq" id="XP_030995667.1">
    <property type="nucleotide sequence ID" value="XM_031140201.1"/>
</dbReference>
<dbReference type="EMBL" id="SKBQ01000030">
    <property type="protein sequence ID" value="TPX13956.1"/>
    <property type="molecule type" value="Genomic_DNA"/>
</dbReference>
<dbReference type="PANTHER" id="PTHR46424:SF1">
    <property type="entry name" value="UBX DOMAIN-CONTAINING PROTEIN 4"/>
    <property type="match status" value="1"/>
</dbReference>
<evidence type="ECO:0008006" key="6">
    <source>
        <dbReference type="Google" id="ProtNLM"/>
    </source>
</evidence>
<name>A0A507B4E3_9PEZI</name>
<gene>
    <name evidence="4" type="ORF">E0L32_005656</name>
</gene>
<feature type="compositionally biased region" description="Polar residues" evidence="1">
    <location>
        <begin position="735"/>
        <end position="753"/>
    </location>
</feature>
<keyword evidence="5" id="KW-1185">Reference proteome</keyword>
<feature type="compositionally biased region" description="Low complexity" evidence="1">
    <location>
        <begin position="420"/>
        <end position="446"/>
    </location>
</feature>
<accession>A0A507B4E3</accession>
<dbReference type="SMART" id="SM00166">
    <property type="entry name" value="UBX"/>
    <property type="match status" value="1"/>
</dbReference>
<dbReference type="PANTHER" id="PTHR46424">
    <property type="entry name" value="UBX DOMAIN-CONTAINING PROTEIN 4"/>
    <property type="match status" value="1"/>
</dbReference>
<evidence type="ECO:0000313" key="5">
    <source>
        <dbReference type="Proteomes" id="UP000319257"/>
    </source>
</evidence>
<comment type="caution">
    <text evidence="4">The sequence shown here is derived from an EMBL/GenBank/DDBJ whole genome shotgun (WGS) entry which is preliminary data.</text>
</comment>
<dbReference type="InterPro" id="IPR001810">
    <property type="entry name" value="F-box_dom"/>
</dbReference>
<dbReference type="OrthoDB" id="2445133at2759"/>
<reference evidence="4 5" key="1">
    <citation type="submission" date="2019-06" db="EMBL/GenBank/DDBJ databases">
        <title>Draft genome sequence of the filamentous fungus Phialemoniopsis curvata isolated from diesel fuel.</title>
        <authorList>
            <person name="Varaljay V.A."/>
            <person name="Lyon W.J."/>
            <person name="Crouch A.L."/>
            <person name="Drake C.E."/>
            <person name="Hollomon J.M."/>
            <person name="Nadeau L.J."/>
            <person name="Nunn H.S."/>
            <person name="Stevenson B.S."/>
            <person name="Bojanowski C.L."/>
            <person name="Crookes-Goodson W.J."/>
        </authorList>
    </citation>
    <scope>NUCLEOTIDE SEQUENCE [LARGE SCALE GENOMIC DNA]</scope>
    <source>
        <strain evidence="4 5">D216</strain>
    </source>
</reference>
<feature type="compositionally biased region" description="Basic and acidic residues" evidence="1">
    <location>
        <begin position="756"/>
        <end position="765"/>
    </location>
</feature>
<feature type="compositionally biased region" description="Basic and acidic residues" evidence="1">
    <location>
        <begin position="499"/>
        <end position="520"/>
    </location>
</feature>
<dbReference type="PROSITE" id="PS50181">
    <property type="entry name" value="FBOX"/>
    <property type="match status" value="1"/>
</dbReference>
<feature type="domain" description="UBX" evidence="2">
    <location>
        <begin position="582"/>
        <end position="661"/>
    </location>
</feature>
<dbReference type="SUPFAM" id="SSF54236">
    <property type="entry name" value="Ubiquitin-like"/>
    <property type="match status" value="1"/>
</dbReference>
<evidence type="ECO:0000313" key="4">
    <source>
        <dbReference type="EMBL" id="TPX13956.1"/>
    </source>
</evidence>
<dbReference type="Pfam" id="PF23187">
    <property type="entry name" value="UBX7_N"/>
    <property type="match status" value="1"/>
</dbReference>
<feature type="region of interest" description="Disordered" evidence="1">
    <location>
        <begin position="420"/>
        <end position="520"/>
    </location>
</feature>
<dbReference type="SUPFAM" id="SSF81383">
    <property type="entry name" value="F-box domain"/>
    <property type="match status" value="1"/>
</dbReference>
<dbReference type="Gene3D" id="3.10.20.90">
    <property type="entry name" value="Phosphatidylinositol 3-kinase Catalytic Subunit, Chain A, domain 1"/>
    <property type="match status" value="1"/>
</dbReference>
<dbReference type="GO" id="GO:0036503">
    <property type="term" value="P:ERAD pathway"/>
    <property type="evidence" value="ECO:0007669"/>
    <property type="project" value="TreeGrafter"/>
</dbReference>
<feature type="compositionally biased region" description="Basic and acidic residues" evidence="1">
    <location>
        <begin position="450"/>
        <end position="485"/>
    </location>
</feature>